<dbReference type="AlphaFoldDB" id="A0A922HXT9"/>
<name>A0A922HXT9_DERFA</name>
<accession>A0A922HXT9</accession>
<comment type="caution">
    <text evidence="2">The sequence shown here is derived from an EMBL/GenBank/DDBJ whole genome shotgun (WGS) entry which is preliminary data.</text>
</comment>
<feature type="compositionally biased region" description="Acidic residues" evidence="1">
    <location>
        <begin position="29"/>
        <end position="43"/>
    </location>
</feature>
<dbReference type="Proteomes" id="UP000790347">
    <property type="component" value="Unassembled WGS sequence"/>
</dbReference>
<feature type="region of interest" description="Disordered" evidence="1">
    <location>
        <begin position="1"/>
        <end position="48"/>
    </location>
</feature>
<reference evidence="2" key="2">
    <citation type="journal article" date="2022" name="Res Sq">
        <title>Comparative Genomics Reveals Insights into the Divergent Evolution of Astigmatic Mites and Household Pest Adaptations.</title>
        <authorList>
            <person name="Xiong Q."/>
            <person name="Wan A.T.-Y."/>
            <person name="Liu X.-Y."/>
            <person name="Fung C.S.-H."/>
            <person name="Xiao X."/>
            <person name="Malainual N."/>
            <person name="Hou J."/>
            <person name="Wang L."/>
            <person name="Wang M."/>
            <person name="Yang K."/>
            <person name="Cui Y."/>
            <person name="Leung E."/>
            <person name="Nong W."/>
            <person name="Shin S.-K."/>
            <person name="Au S."/>
            <person name="Jeong K.Y."/>
            <person name="Chew F.T."/>
            <person name="Hui J."/>
            <person name="Leung T.F."/>
            <person name="Tungtrongchitr A."/>
            <person name="Zhong N."/>
            <person name="Liu Z."/>
            <person name="Tsui S."/>
        </authorList>
    </citation>
    <scope>NUCLEOTIDE SEQUENCE</scope>
    <source>
        <strain evidence="2">Derf</strain>
        <tissue evidence="2">Whole organism</tissue>
    </source>
</reference>
<reference evidence="2" key="1">
    <citation type="submission" date="2013-05" db="EMBL/GenBank/DDBJ databases">
        <authorList>
            <person name="Yim A.K.Y."/>
            <person name="Chan T.F."/>
            <person name="Ji K.M."/>
            <person name="Liu X.Y."/>
            <person name="Zhou J.W."/>
            <person name="Li R.Q."/>
            <person name="Yang K.Y."/>
            <person name="Li J."/>
            <person name="Li M."/>
            <person name="Law P.T.W."/>
            <person name="Wu Y.L."/>
            <person name="Cai Z.L."/>
            <person name="Qin H."/>
            <person name="Bao Y."/>
            <person name="Leung R.K.K."/>
            <person name="Ng P.K.S."/>
            <person name="Zou J."/>
            <person name="Zhong X.J."/>
            <person name="Ran P.X."/>
            <person name="Zhong N.S."/>
            <person name="Liu Z.G."/>
            <person name="Tsui S.K.W."/>
        </authorList>
    </citation>
    <scope>NUCLEOTIDE SEQUENCE</scope>
    <source>
        <strain evidence="2">Derf</strain>
        <tissue evidence="2">Whole organism</tissue>
    </source>
</reference>
<evidence type="ECO:0000256" key="1">
    <source>
        <dbReference type="SAM" id="MobiDB-lite"/>
    </source>
</evidence>
<feature type="compositionally biased region" description="Basic and acidic residues" evidence="1">
    <location>
        <begin position="18"/>
        <end position="28"/>
    </location>
</feature>
<sequence>MKKSRRSIKRKSISVDRPLQDEMVKIDDSDSSSQDDNDVDDNELSFTGVGTTKNASSFHLDKQIKRIENKQTSNPILNRLNECLKRIRFSNIRLIQGEMTIKNSTIKMKLKVIKDVIKEFEQFLIETEVIWPLDDHRNLECLPCDKEKNIILNYGEKILLVYGQQLPYPESMFKSGTIIELYPDWFVHRFNNGRQSVSSSSSSSEIKYFILSAFNVLIVDD</sequence>
<feature type="compositionally biased region" description="Basic residues" evidence="1">
    <location>
        <begin position="1"/>
        <end position="12"/>
    </location>
</feature>
<organism evidence="2 3">
    <name type="scientific">Dermatophagoides farinae</name>
    <name type="common">American house dust mite</name>
    <dbReference type="NCBI Taxonomy" id="6954"/>
    <lineage>
        <taxon>Eukaryota</taxon>
        <taxon>Metazoa</taxon>
        <taxon>Ecdysozoa</taxon>
        <taxon>Arthropoda</taxon>
        <taxon>Chelicerata</taxon>
        <taxon>Arachnida</taxon>
        <taxon>Acari</taxon>
        <taxon>Acariformes</taxon>
        <taxon>Sarcoptiformes</taxon>
        <taxon>Astigmata</taxon>
        <taxon>Psoroptidia</taxon>
        <taxon>Analgoidea</taxon>
        <taxon>Pyroglyphidae</taxon>
        <taxon>Dermatophagoidinae</taxon>
        <taxon>Dermatophagoides</taxon>
    </lineage>
</organism>
<proteinExistence type="predicted"/>
<dbReference type="EMBL" id="ASGP02000003">
    <property type="protein sequence ID" value="KAH9516531.1"/>
    <property type="molecule type" value="Genomic_DNA"/>
</dbReference>
<keyword evidence="3" id="KW-1185">Reference proteome</keyword>
<evidence type="ECO:0000313" key="2">
    <source>
        <dbReference type="EMBL" id="KAH9516531.1"/>
    </source>
</evidence>
<protein>
    <submittedName>
        <fullName evidence="2">Uncharacterized protein</fullName>
    </submittedName>
</protein>
<evidence type="ECO:0000313" key="3">
    <source>
        <dbReference type="Proteomes" id="UP000790347"/>
    </source>
</evidence>
<gene>
    <name evidence="2" type="ORF">DERF_007266</name>
</gene>